<sequence>MIADPENVRFKLFLGLPARSPAAVLSRLDAVFPQNIFSLISLFTDASGVFLLPLFKLDCFNVTDLNPINLQIIQCETQTATEGAC</sequence>
<proteinExistence type="predicted"/>
<organism evidence="1 2">
    <name type="scientific">Champsocephalus gunnari</name>
    <name type="common">Mackerel icefish</name>
    <dbReference type="NCBI Taxonomy" id="52237"/>
    <lineage>
        <taxon>Eukaryota</taxon>
        <taxon>Metazoa</taxon>
        <taxon>Chordata</taxon>
        <taxon>Craniata</taxon>
        <taxon>Vertebrata</taxon>
        <taxon>Euteleostomi</taxon>
        <taxon>Actinopterygii</taxon>
        <taxon>Neopterygii</taxon>
        <taxon>Teleostei</taxon>
        <taxon>Neoteleostei</taxon>
        <taxon>Acanthomorphata</taxon>
        <taxon>Eupercaria</taxon>
        <taxon>Perciformes</taxon>
        <taxon>Notothenioidei</taxon>
        <taxon>Channichthyidae</taxon>
        <taxon>Champsocephalus</taxon>
    </lineage>
</organism>
<dbReference type="Proteomes" id="UP001331515">
    <property type="component" value="Unassembled WGS sequence"/>
</dbReference>
<dbReference type="AlphaFoldDB" id="A0AAN8D0W5"/>
<reference evidence="1 2" key="1">
    <citation type="journal article" date="2023" name="Mol. Biol. Evol.">
        <title>Genomics of Secondarily Temperate Adaptation in the Only Non-Antarctic Icefish.</title>
        <authorList>
            <person name="Rivera-Colon A.G."/>
            <person name="Rayamajhi N."/>
            <person name="Minhas B.F."/>
            <person name="Madrigal G."/>
            <person name="Bilyk K.T."/>
            <person name="Yoon V."/>
            <person name="Hune M."/>
            <person name="Gregory S."/>
            <person name="Cheng C.H.C."/>
            <person name="Catchen J.M."/>
        </authorList>
    </citation>
    <scope>NUCLEOTIDE SEQUENCE [LARGE SCALE GENOMIC DNA]</scope>
    <source>
        <tissue evidence="1">White muscle</tissue>
    </source>
</reference>
<gene>
    <name evidence="1" type="ORF">CgunFtcFv8_008762</name>
</gene>
<accession>A0AAN8D0W5</accession>
<evidence type="ECO:0000313" key="2">
    <source>
        <dbReference type="Proteomes" id="UP001331515"/>
    </source>
</evidence>
<keyword evidence="2" id="KW-1185">Reference proteome</keyword>
<protein>
    <submittedName>
        <fullName evidence="1">Uncharacterized protein</fullName>
    </submittedName>
</protein>
<name>A0AAN8D0W5_CHAGU</name>
<comment type="caution">
    <text evidence="1">The sequence shown here is derived from an EMBL/GenBank/DDBJ whole genome shotgun (WGS) entry which is preliminary data.</text>
</comment>
<dbReference type="EMBL" id="JAURVH010001527">
    <property type="protein sequence ID" value="KAK5914311.1"/>
    <property type="molecule type" value="Genomic_DNA"/>
</dbReference>
<evidence type="ECO:0000313" key="1">
    <source>
        <dbReference type="EMBL" id="KAK5914311.1"/>
    </source>
</evidence>